<name>A0A411Z1C3_9RHOB</name>
<accession>A0A411Z1C3</accession>
<dbReference type="SUPFAM" id="SSF55729">
    <property type="entry name" value="Acyl-CoA N-acyltransferases (Nat)"/>
    <property type="match status" value="1"/>
</dbReference>
<gene>
    <name evidence="4" type="primary">aat</name>
    <name evidence="6" type="ORF">D1012_11880</name>
</gene>
<comment type="subcellular location">
    <subcellularLocation>
        <location evidence="4">Cytoplasm</location>
    </subcellularLocation>
</comment>
<dbReference type="PANTHER" id="PTHR30098">
    <property type="entry name" value="LEUCYL/PHENYLALANYL-TRNA--PROTEIN TRANSFERASE"/>
    <property type="match status" value="1"/>
</dbReference>
<dbReference type="Gene3D" id="3.40.630.70">
    <property type="entry name" value="Leucyl/phenylalanyl-tRNA-protein transferase, C-terminal domain"/>
    <property type="match status" value="1"/>
</dbReference>
<protein>
    <recommendedName>
        <fullName evidence="4">Leucyl/phenylalanyl-tRNA--protein transferase</fullName>
        <ecNumber evidence="4">2.3.2.6</ecNumber>
    </recommendedName>
    <alternativeName>
        <fullName evidence="4">L/F-transferase</fullName>
    </alternativeName>
    <alternativeName>
        <fullName evidence="4">Leucyltransferase</fullName>
    </alternativeName>
    <alternativeName>
        <fullName evidence="4">Phenyalanyltransferase</fullName>
    </alternativeName>
</protein>
<dbReference type="PANTHER" id="PTHR30098:SF2">
    <property type="entry name" value="LEUCYL_PHENYLALANYL-TRNA--PROTEIN TRANSFERASE"/>
    <property type="match status" value="1"/>
</dbReference>
<dbReference type="NCBIfam" id="TIGR00667">
    <property type="entry name" value="aat"/>
    <property type="match status" value="1"/>
</dbReference>
<dbReference type="GO" id="GO:0030163">
    <property type="term" value="P:protein catabolic process"/>
    <property type="evidence" value="ECO:0007669"/>
    <property type="project" value="UniProtKB-UniRule"/>
</dbReference>
<dbReference type="InterPro" id="IPR004616">
    <property type="entry name" value="Leu/Phe-tRNA_Trfase"/>
</dbReference>
<dbReference type="AlphaFoldDB" id="A0A411Z1C3"/>
<dbReference type="GO" id="GO:0008914">
    <property type="term" value="F:leucyl-tRNA--protein transferase activity"/>
    <property type="evidence" value="ECO:0007669"/>
    <property type="project" value="UniProtKB-UniRule"/>
</dbReference>
<evidence type="ECO:0000256" key="1">
    <source>
        <dbReference type="ARBA" id="ARBA00022490"/>
    </source>
</evidence>
<sequence>MTGNRQITPRLLLQAYAMGIFPMADSATSQDIHWVDPKRRGVFDLDRFHISRSLRRAVLRDQYQVAVDTDFSGVVAACADRAETWINPPIFALYEALHREGRAHSLEVWEGERLIGGVYGVVLGSAFFGESMFSRRTNASKIALAWLVHRLQAGGFTLFDTQFLTPHLASLGATEIPRAEYHRRLDRALRQKARFDPPGYAPYPSLISSSGASGSSSGSVTSGATKPESQDSTQIS</sequence>
<comment type="catalytic activity">
    <reaction evidence="4">
        <text>N-terminal L-arginyl-[protein] + L-leucyl-tRNA(Leu) = N-terminal L-leucyl-L-arginyl-[protein] + tRNA(Leu) + H(+)</text>
        <dbReference type="Rhea" id="RHEA:50416"/>
        <dbReference type="Rhea" id="RHEA-COMP:9613"/>
        <dbReference type="Rhea" id="RHEA-COMP:9622"/>
        <dbReference type="Rhea" id="RHEA-COMP:12672"/>
        <dbReference type="Rhea" id="RHEA-COMP:12673"/>
        <dbReference type="ChEBI" id="CHEBI:15378"/>
        <dbReference type="ChEBI" id="CHEBI:64719"/>
        <dbReference type="ChEBI" id="CHEBI:78442"/>
        <dbReference type="ChEBI" id="CHEBI:78494"/>
        <dbReference type="ChEBI" id="CHEBI:133044"/>
        <dbReference type="EC" id="2.3.2.6"/>
    </reaction>
</comment>
<keyword evidence="1 4" id="KW-0963">Cytoplasm</keyword>
<evidence type="ECO:0000313" key="6">
    <source>
        <dbReference type="EMBL" id="RGP36854.1"/>
    </source>
</evidence>
<keyword evidence="3 4" id="KW-0012">Acyltransferase</keyword>
<dbReference type="EC" id="2.3.2.6" evidence="4"/>
<dbReference type="GO" id="GO:0005737">
    <property type="term" value="C:cytoplasm"/>
    <property type="evidence" value="ECO:0007669"/>
    <property type="project" value="UniProtKB-SubCell"/>
</dbReference>
<dbReference type="HAMAP" id="MF_00688">
    <property type="entry name" value="Leu_Phe_trans"/>
    <property type="match status" value="1"/>
</dbReference>
<keyword evidence="7" id="KW-1185">Reference proteome</keyword>
<feature type="compositionally biased region" description="Low complexity" evidence="5">
    <location>
        <begin position="208"/>
        <end position="225"/>
    </location>
</feature>
<comment type="catalytic activity">
    <reaction evidence="4">
        <text>N-terminal L-lysyl-[protein] + L-leucyl-tRNA(Leu) = N-terminal L-leucyl-L-lysyl-[protein] + tRNA(Leu) + H(+)</text>
        <dbReference type="Rhea" id="RHEA:12340"/>
        <dbReference type="Rhea" id="RHEA-COMP:9613"/>
        <dbReference type="Rhea" id="RHEA-COMP:9622"/>
        <dbReference type="Rhea" id="RHEA-COMP:12670"/>
        <dbReference type="Rhea" id="RHEA-COMP:12671"/>
        <dbReference type="ChEBI" id="CHEBI:15378"/>
        <dbReference type="ChEBI" id="CHEBI:65249"/>
        <dbReference type="ChEBI" id="CHEBI:78442"/>
        <dbReference type="ChEBI" id="CHEBI:78494"/>
        <dbReference type="ChEBI" id="CHEBI:133043"/>
        <dbReference type="EC" id="2.3.2.6"/>
    </reaction>
</comment>
<keyword evidence="2 4" id="KW-0808">Transferase</keyword>
<evidence type="ECO:0000256" key="3">
    <source>
        <dbReference type="ARBA" id="ARBA00023315"/>
    </source>
</evidence>
<feature type="region of interest" description="Disordered" evidence="5">
    <location>
        <begin position="195"/>
        <end position="236"/>
    </location>
</feature>
<comment type="function">
    <text evidence="4">Functions in the N-end rule pathway of protein degradation where it conjugates Leu, Phe and, less efficiently, Met from aminoacyl-tRNAs to the N-termini of proteins containing an N-terminal arginine or lysine.</text>
</comment>
<dbReference type="InterPro" id="IPR016181">
    <property type="entry name" value="Acyl_CoA_acyltransferase"/>
</dbReference>
<dbReference type="RefSeq" id="WP_118152458.1">
    <property type="nucleotide sequence ID" value="NZ_QWEY01000006.1"/>
</dbReference>
<comment type="caution">
    <text evidence="6">The sequence shown here is derived from an EMBL/GenBank/DDBJ whole genome shotgun (WGS) entry which is preliminary data.</text>
</comment>
<comment type="catalytic activity">
    <reaction evidence="4">
        <text>L-phenylalanyl-tRNA(Phe) + an N-terminal L-alpha-aminoacyl-[protein] = an N-terminal L-phenylalanyl-L-alpha-aminoacyl-[protein] + tRNA(Phe)</text>
        <dbReference type="Rhea" id="RHEA:43632"/>
        <dbReference type="Rhea" id="RHEA-COMP:9668"/>
        <dbReference type="Rhea" id="RHEA-COMP:9699"/>
        <dbReference type="Rhea" id="RHEA-COMP:10636"/>
        <dbReference type="Rhea" id="RHEA-COMP:10637"/>
        <dbReference type="ChEBI" id="CHEBI:78442"/>
        <dbReference type="ChEBI" id="CHEBI:78531"/>
        <dbReference type="ChEBI" id="CHEBI:78597"/>
        <dbReference type="ChEBI" id="CHEBI:83561"/>
        <dbReference type="EC" id="2.3.2.6"/>
    </reaction>
</comment>
<evidence type="ECO:0000256" key="2">
    <source>
        <dbReference type="ARBA" id="ARBA00022679"/>
    </source>
</evidence>
<evidence type="ECO:0000256" key="5">
    <source>
        <dbReference type="SAM" id="MobiDB-lite"/>
    </source>
</evidence>
<dbReference type="EMBL" id="QWEY01000006">
    <property type="protein sequence ID" value="RGP36854.1"/>
    <property type="molecule type" value="Genomic_DNA"/>
</dbReference>
<proteinExistence type="inferred from homology"/>
<dbReference type="Proteomes" id="UP000284547">
    <property type="component" value="Unassembled WGS sequence"/>
</dbReference>
<comment type="similarity">
    <text evidence="4">Belongs to the L/F-transferase family.</text>
</comment>
<reference evidence="6 7" key="1">
    <citation type="submission" date="2018-08" db="EMBL/GenBank/DDBJ databases">
        <title>Flavobacterium tibetense sp. nov., isolated from a wetland YonghuCo on Tibetan Plateau.</title>
        <authorList>
            <person name="Phurbu D."/>
            <person name="Lu H."/>
            <person name="Xing P."/>
        </authorList>
    </citation>
    <scope>NUCLEOTIDE SEQUENCE [LARGE SCALE GENOMIC DNA]</scope>
    <source>
        <strain evidence="6 7">DJC</strain>
    </source>
</reference>
<evidence type="ECO:0000313" key="7">
    <source>
        <dbReference type="Proteomes" id="UP000284547"/>
    </source>
</evidence>
<dbReference type="OrthoDB" id="9790282at2"/>
<dbReference type="InterPro" id="IPR042203">
    <property type="entry name" value="Leu/Phe-tRNA_Trfase_C"/>
</dbReference>
<organism evidence="6 7">
    <name type="scientific">Pseudotabrizicola alkalilacus</name>
    <dbReference type="NCBI Taxonomy" id="2305252"/>
    <lineage>
        <taxon>Bacteria</taxon>
        <taxon>Pseudomonadati</taxon>
        <taxon>Pseudomonadota</taxon>
        <taxon>Alphaproteobacteria</taxon>
        <taxon>Rhodobacterales</taxon>
        <taxon>Paracoccaceae</taxon>
        <taxon>Pseudotabrizicola</taxon>
    </lineage>
</organism>
<dbReference type="Pfam" id="PF03588">
    <property type="entry name" value="Leu_Phe_trans"/>
    <property type="match status" value="1"/>
</dbReference>
<evidence type="ECO:0000256" key="4">
    <source>
        <dbReference type="HAMAP-Rule" id="MF_00688"/>
    </source>
</evidence>